<dbReference type="InterPro" id="IPR023885">
    <property type="entry name" value="4Fe4S-binding_SPASM_dom"/>
</dbReference>
<keyword evidence="5" id="KW-0408">Iron</keyword>
<evidence type="ECO:0000256" key="2">
    <source>
        <dbReference type="ARBA" id="ARBA00022485"/>
    </source>
</evidence>
<dbReference type="PANTHER" id="PTHR11228">
    <property type="entry name" value="RADICAL SAM DOMAIN PROTEIN"/>
    <property type="match status" value="1"/>
</dbReference>
<organism evidence="8">
    <name type="scientific">hydrothermal vent metagenome</name>
    <dbReference type="NCBI Taxonomy" id="652676"/>
    <lineage>
        <taxon>unclassified sequences</taxon>
        <taxon>metagenomes</taxon>
        <taxon>ecological metagenomes</taxon>
    </lineage>
</organism>
<dbReference type="InterPro" id="IPR050377">
    <property type="entry name" value="Radical_SAM_PqqE_MftC-like"/>
</dbReference>
<dbReference type="GO" id="GO:0051536">
    <property type="term" value="F:iron-sulfur cluster binding"/>
    <property type="evidence" value="ECO:0007669"/>
    <property type="project" value="UniProtKB-KW"/>
</dbReference>
<name>A0A3B0QXY9_9ZZZZ</name>
<dbReference type="GO" id="GO:0046872">
    <property type="term" value="F:metal ion binding"/>
    <property type="evidence" value="ECO:0007669"/>
    <property type="project" value="UniProtKB-KW"/>
</dbReference>
<dbReference type="CDD" id="cd21109">
    <property type="entry name" value="SPASM"/>
    <property type="match status" value="1"/>
</dbReference>
<evidence type="ECO:0000313" key="8">
    <source>
        <dbReference type="EMBL" id="VAV84941.1"/>
    </source>
</evidence>
<protein>
    <recommendedName>
        <fullName evidence="7">Radical SAM core domain-containing protein</fullName>
    </recommendedName>
</protein>
<keyword evidence="6" id="KW-0411">Iron-sulfur</keyword>
<evidence type="ECO:0000256" key="6">
    <source>
        <dbReference type="ARBA" id="ARBA00023014"/>
    </source>
</evidence>
<dbReference type="SMART" id="SM00729">
    <property type="entry name" value="Elp3"/>
    <property type="match status" value="1"/>
</dbReference>
<dbReference type="CDD" id="cd01335">
    <property type="entry name" value="Radical_SAM"/>
    <property type="match status" value="1"/>
</dbReference>
<keyword evidence="2" id="KW-0004">4Fe-4S</keyword>
<dbReference type="Gene3D" id="3.20.20.70">
    <property type="entry name" value="Aldolase class I"/>
    <property type="match status" value="1"/>
</dbReference>
<evidence type="ECO:0000256" key="4">
    <source>
        <dbReference type="ARBA" id="ARBA00022723"/>
    </source>
</evidence>
<dbReference type="InterPro" id="IPR006638">
    <property type="entry name" value="Elp3/MiaA/NifB-like_rSAM"/>
</dbReference>
<dbReference type="InterPro" id="IPR013785">
    <property type="entry name" value="Aldolase_TIM"/>
</dbReference>
<sequence length="371" mass="42240">MKKNEKFIVPLSKIETLTLEMGYQCNIRCSFCYQEDFSPKNNAPDELWREKLAPVYPSLKRVTFLGGEPTIIKGAREFSDFIVKEHPHIKLDTISNGLAFKGEWIDKFVSNGHKIIFSLNAASSEVYDKITRNSNWDKVVANIKALAAARERASSELILEASMLVLPENISEMGIFIKRCEDMGFDKAFFITPLFHQIKNVDRELARRSIGEACDMKDKFPGINVVGIESIIKNLFPEPDGAVAALIDRCDEHGGRDPSYYDAVCKYPWNSLYVKHTGDVMVCCAAWLAIGNLNKDSIEDIWNSSHAINMRKKMAKKDYSLCKRICPFNVNPSMKKKEALNVVGRKLIYRFAKDPKMTIKKIKKEAGRFFK</sequence>
<proteinExistence type="predicted"/>
<evidence type="ECO:0000256" key="5">
    <source>
        <dbReference type="ARBA" id="ARBA00023004"/>
    </source>
</evidence>
<gene>
    <name evidence="8" type="ORF">MNBD_DELTA01-869</name>
</gene>
<dbReference type="InterPro" id="IPR058240">
    <property type="entry name" value="rSAM_sf"/>
</dbReference>
<dbReference type="SFLD" id="SFLDG01067">
    <property type="entry name" value="SPASM/twitch_domain_containing"/>
    <property type="match status" value="1"/>
</dbReference>
<dbReference type="SFLD" id="SFLDG01387">
    <property type="entry name" value="BtrN-like_SPASM_domain_contain"/>
    <property type="match status" value="1"/>
</dbReference>
<dbReference type="Pfam" id="PF13186">
    <property type="entry name" value="SPASM"/>
    <property type="match status" value="1"/>
</dbReference>
<dbReference type="GO" id="GO:0003824">
    <property type="term" value="F:catalytic activity"/>
    <property type="evidence" value="ECO:0007669"/>
    <property type="project" value="InterPro"/>
</dbReference>
<evidence type="ECO:0000256" key="1">
    <source>
        <dbReference type="ARBA" id="ARBA00001966"/>
    </source>
</evidence>
<feature type="domain" description="Radical SAM core" evidence="7">
    <location>
        <begin position="11"/>
        <end position="224"/>
    </location>
</feature>
<evidence type="ECO:0000256" key="3">
    <source>
        <dbReference type="ARBA" id="ARBA00022691"/>
    </source>
</evidence>
<dbReference type="Pfam" id="PF04055">
    <property type="entry name" value="Radical_SAM"/>
    <property type="match status" value="1"/>
</dbReference>
<dbReference type="SUPFAM" id="SSF102114">
    <property type="entry name" value="Radical SAM enzymes"/>
    <property type="match status" value="1"/>
</dbReference>
<comment type="cofactor">
    <cofactor evidence="1">
        <name>[4Fe-4S] cluster</name>
        <dbReference type="ChEBI" id="CHEBI:49883"/>
    </cofactor>
</comment>
<accession>A0A3B0QXY9</accession>
<evidence type="ECO:0000259" key="7">
    <source>
        <dbReference type="PROSITE" id="PS51918"/>
    </source>
</evidence>
<dbReference type="InterPro" id="IPR007197">
    <property type="entry name" value="rSAM"/>
</dbReference>
<dbReference type="SFLD" id="SFLDS00029">
    <property type="entry name" value="Radical_SAM"/>
    <property type="match status" value="1"/>
</dbReference>
<keyword evidence="3" id="KW-0949">S-adenosyl-L-methionine</keyword>
<dbReference type="AlphaFoldDB" id="A0A3B0QXY9"/>
<dbReference type="PANTHER" id="PTHR11228:SF7">
    <property type="entry name" value="PQQA PEPTIDE CYCLASE"/>
    <property type="match status" value="1"/>
</dbReference>
<keyword evidence="4" id="KW-0479">Metal-binding</keyword>
<dbReference type="InterPro" id="IPR034391">
    <property type="entry name" value="AdoMet-like_SPASM_containing"/>
</dbReference>
<reference evidence="8" key="1">
    <citation type="submission" date="2018-06" db="EMBL/GenBank/DDBJ databases">
        <authorList>
            <person name="Zhirakovskaya E."/>
        </authorList>
    </citation>
    <scope>NUCLEOTIDE SEQUENCE</scope>
</reference>
<dbReference type="PROSITE" id="PS51918">
    <property type="entry name" value="RADICAL_SAM"/>
    <property type="match status" value="1"/>
</dbReference>
<dbReference type="EMBL" id="UOEA01000077">
    <property type="protein sequence ID" value="VAV84941.1"/>
    <property type="molecule type" value="Genomic_DNA"/>
</dbReference>